<keyword evidence="2" id="KW-1185">Reference proteome</keyword>
<reference evidence="1 2" key="1">
    <citation type="submission" date="2024-01" db="EMBL/GenBank/DDBJ databases">
        <title>The complete chloroplast genome sequence of Lithospermum erythrorhizon: insights into the phylogenetic relationship among Boraginaceae species and the maternal lineages of purple gromwells.</title>
        <authorList>
            <person name="Okada T."/>
            <person name="Watanabe K."/>
        </authorList>
    </citation>
    <scope>NUCLEOTIDE SEQUENCE [LARGE SCALE GENOMIC DNA]</scope>
</reference>
<dbReference type="EMBL" id="BAABME010004475">
    <property type="protein sequence ID" value="GAA0162496.1"/>
    <property type="molecule type" value="Genomic_DNA"/>
</dbReference>
<accession>A0AAV3QGU3</accession>
<comment type="caution">
    <text evidence="1">The sequence shown here is derived from an EMBL/GenBank/DDBJ whole genome shotgun (WGS) entry which is preliminary data.</text>
</comment>
<organism evidence="1 2">
    <name type="scientific">Lithospermum erythrorhizon</name>
    <name type="common">Purple gromwell</name>
    <name type="synonym">Lithospermum officinale var. erythrorhizon</name>
    <dbReference type="NCBI Taxonomy" id="34254"/>
    <lineage>
        <taxon>Eukaryota</taxon>
        <taxon>Viridiplantae</taxon>
        <taxon>Streptophyta</taxon>
        <taxon>Embryophyta</taxon>
        <taxon>Tracheophyta</taxon>
        <taxon>Spermatophyta</taxon>
        <taxon>Magnoliopsida</taxon>
        <taxon>eudicotyledons</taxon>
        <taxon>Gunneridae</taxon>
        <taxon>Pentapetalae</taxon>
        <taxon>asterids</taxon>
        <taxon>lamiids</taxon>
        <taxon>Boraginales</taxon>
        <taxon>Boraginaceae</taxon>
        <taxon>Boraginoideae</taxon>
        <taxon>Lithospermeae</taxon>
        <taxon>Lithospermum</taxon>
    </lineage>
</organism>
<protein>
    <submittedName>
        <fullName evidence="1">Uncharacterized protein</fullName>
    </submittedName>
</protein>
<evidence type="ECO:0000313" key="2">
    <source>
        <dbReference type="Proteomes" id="UP001454036"/>
    </source>
</evidence>
<evidence type="ECO:0000313" key="1">
    <source>
        <dbReference type="EMBL" id="GAA0162496.1"/>
    </source>
</evidence>
<dbReference type="AlphaFoldDB" id="A0AAV3QGU3"/>
<dbReference type="Proteomes" id="UP001454036">
    <property type="component" value="Unassembled WGS sequence"/>
</dbReference>
<gene>
    <name evidence="1" type="ORF">LIER_18577</name>
</gene>
<name>A0AAV3QGU3_LITER</name>
<sequence length="169" mass="19779">MKNVSDSLGSYASQGFIQGNARLQYNKVSREQMGDSGDTTRKKLVVGNSKDEMGLYRDSMRIGKESHYNMPRNEQETLRPWICIEDFNEITSHDEKRGGILRDKTQHRRQRFRFEAMWIRSDDCTTTVNTNWTDSSENVNSGCHVIDKLKKCRIRLLNWSKHEFGNVKR</sequence>
<proteinExistence type="predicted"/>